<keyword evidence="1" id="KW-1133">Transmembrane helix</keyword>
<organism evidence="2 3">
    <name type="scientific">Halorubrum hochstenium ATCC 700873</name>
    <dbReference type="NCBI Taxonomy" id="1227481"/>
    <lineage>
        <taxon>Archaea</taxon>
        <taxon>Methanobacteriati</taxon>
        <taxon>Methanobacteriota</taxon>
        <taxon>Stenosarchaea group</taxon>
        <taxon>Halobacteria</taxon>
        <taxon>Halobacteriales</taxon>
        <taxon>Haloferacaceae</taxon>
        <taxon>Halorubrum</taxon>
    </lineage>
</organism>
<gene>
    <name evidence="2" type="ORF">C467_02531</name>
</gene>
<reference evidence="2 3" key="1">
    <citation type="journal article" date="2014" name="PLoS Genet.">
        <title>Phylogenetically driven sequencing of extremely halophilic archaea reveals strategies for static and dynamic osmo-response.</title>
        <authorList>
            <person name="Becker E.A."/>
            <person name="Seitzer P.M."/>
            <person name="Tritt A."/>
            <person name="Larsen D."/>
            <person name="Krusor M."/>
            <person name="Yao A.I."/>
            <person name="Wu D."/>
            <person name="Madern D."/>
            <person name="Eisen J.A."/>
            <person name="Darling A.E."/>
            <person name="Facciotti M.T."/>
        </authorList>
    </citation>
    <scope>NUCLEOTIDE SEQUENCE [LARGE SCALE GENOMIC DNA]</scope>
    <source>
        <strain evidence="2 3">ATCC 700873</strain>
    </source>
</reference>
<name>M0FJ87_9EURY</name>
<proteinExistence type="predicted"/>
<dbReference type="Proteomes" id="UP000011689">
    <property type="component" value="Unassembled WGS sequence"/>
</dbReference>
<evidence type="ECO:0000313" key="3">
    <source>
        <dbReference type="Proteomes" id="UP000011689"/>
    </source>
</evidence>
<keyword evidence="3" id="KW-1185">Reference proteome</keyword>
<feature type="transmembrane region" description="Helical" evidence="1">
    <location>
        <begin position="32"/>
        <end position="51"/>
    </location>
</feature>
<evidence type="ECO:0000256" key="1">
    <source>
        <dbReference type="SAM" id="Phobius"/>
    </source>
</evidence>
<sequence>MDRTEFFLALIVFLLAAQIFQSEGQTAGFIMVPVLLILVLLPFYVVMAAAIEHDDT</sequence>
<comment type="caution">
    <text evidence="2">The sequence shown here is derived from an EMBL/GenBank/DDBJ whole genome shotgun (WGS) entry which is preliminary data.</text>
</comment>
<keyword evidence="1" id="KW-0472">Membrane</keyword>
<keyword evidence="1" id="KW-0812">Transmembrane</keyword>
<accession>M0FJ87</accession>
<dbReference type="EMBL" id="AOJO01000012">
    <property type="protein sequence ID" value="ELZ60066.1"/>
    <property type="molecule type" value="Genomic_DNA"/>
</dbReference>
<protein>
    <submittedName>
        <fullName evidence="2">Uncharacterized protein</fullName>
    </submittedName>
</protein>
<dbReference type="AlphaFoldDB" id="M0FJ87"/>
<evidence type="ECO:0000313" key="2">
    <source>
        <dbReference type="EMBL" id="ELZ60066.1"/>
    </source>
</evidence>